<sequence>MSRAERGSAEPAGGEQEEKEKGLEESDEEEEAEILEESQCGRWQKRPEQ</sequence>
<evidence type="ECO:0000313" key="2">
    <source>
        <dbReference type="EMBL" id="GCC44309.1"/>
    </source>
</evidence>
<feature type="region of interest" description="Disordered" evidence="1">
    <location>
        <begin position="1"/>
        <end position="49"/>
    </location>
</feature>
<accession>A0A401TNV3</accession>
<dbReference type="Proteomes" id="UP000287033">
    <property type="component" value="Unassembled WGS sequence"/>
</dbReference>
<keyword evidence="3" id="KW-1185">Reference proteome</keyword>
<name>A0A401TNV3_CHIPU</name>
<comment type="caution">
    <text evidence="2">The sequence shown here is derived from an EMBL/GenBank/DDBJ whole genome shotgun (WGS) entry which is preliminary data.</text>
</comment>
<reference evidence="2 3" key="1">
    <citation type="journal article" date="2018" name="Nat. Ecol. Evol.">
        <title>Shark genomes provide insights into elasmobranch evolution and the origin of vertebrates.</title>
        <authorList>
            <person name="Hara Y"/>
            <person name="Yamaguchi K"/>
            <person name="Onimaru K"/>
            <person name="Kadota M"/>
            <person name="Koyanagi M"/>
            <person name="Keeley SD"/>
            <person name="Tatsumi K"/>
            <person name="Tanaka K"/>
            <person name="Motone F"/>
            <person name="Kageyama Y"/>
            <person name="Nozu R"/>
            <person name="Adachi N"/>
            <person name="Nishimura O"/>
            <person name="Nakagawa R"/>
            <person name="Tanegashima C"/>
            <person name="Kiyatake I"/>
            <person name="Matsumoto R"/>
            <person name="Murakumo K"/>
            <person name="Nishida K"/>
            <person name="Terakita A"/>
            <person name="Kuratani S"/>
            <person name="Sato K"/>
            <person name="Hyodo S Kuraku.S."/>
        </authorList>
    </citation>
    <scope>NUCLEOTIDE SEQUENCE [LARGE SCALE GENOMIC DNA]</scope>
</reference>
<organism evidence="2 3">
    <name type="scientific">Chiloscyllium punctatum</name>
    <name type="common">Brownbanded bambooshark</name>
    <name type="synonym">Hemiscyllium punctatum</name>
    <dbReference type="NCBI Taxonomy" id="137246"/>
    <lineage>
        <taxon>Eukaryota</taxon>
        <taxon>Metazoa</taxon>
        <taxon>Chordata</taxon>
        <taxon>Craniata</taxon>
        <taxon>Vertebrata</taxon>
        <taxon>Chondrichthyes</taxon>
        <taxon>Elasmobranchii</taxon>
        <taxon>Galeomorphii</taxon>
        <taxon>Galeoidea</taxon>
        <taxon>Orectolobiformes</taxon>
        <taxon>Hemiscylliidae</taxon>
        <taxon>Chiloscyllium</taxon>
    </lineage>
</organism>
<dbReference type="EMBL" id="BEZZ01137646">
    <property type="protein sequence ID" value="GCC44309.1"/>
    <property type="molecule type" value="Genomic_DNA"/>
</dbReference>
<evidence type="ECO:0000256" key="1">
    <source>
        <dbReference type="SAM" id="MobiDB-lite"/>
    </source>
</evidence>
<dbReference type="AlphaFoldDB" id="A0A401TNV3"/>
<protein>
    <submittedName>
        <fullName evidence="2">Uncharacterized protein</fullName>
    </submittedName>
</protein>
<feature type="non-terminal residue" evidence="2">
    <location>
        <position position="49"/>
    </location>
</feature>
<evidence type="ECO:0000313" key="3">
    <source>
        <dbReference type="Proteomes" id="UP000287033"/>
    </source>
</evidence>
<gene>
    <name evidence="2" type="ORF">chiPu_0028696</name>
</gene>
<proteinExistence type="predicted"/>
<feature type="compositionally biased region" description="Acidic residues" evidence="1">
    <location>
        <begin position="25"/>
        <end position="36"/>
    </location>
</feature>